<dbReference type="Gene3D" id="3.90.70.10">
    <property type="entry name" value="Cysteine proteinases"/>
    <property type="match status" value="1"/>
</dbReference>
<dbReference type="InterPro" id="IPR025660">
    <property type="entry name" value="Pept_his_AS"/>
</dbReference>
<dbReference type="PROSITE" id="PS00639">
    <property type="entry name" value="THIOL_PROTEASE_HIS"/>
    <property type="match status" value="1"/>
</dbReference>
<evidence type="ECO:0000313" key="10">
    <source>
        <dbReference type="EMBL" id="CDJ26736.1"/>
    </source>
</evidence>
<keyword evidence="6" id="KW-1015">Disulfide bond</keyword>
<gene>
    <name evidence="10" type="primary">ctso</name>
</gene>
<evidence type="ECO:0000259" key="9">
    <source>
        <dbReference type="SMART" id="SM00848"/>
    </source>
</evidence>
<evidence type="ECO:0000256" key="7">
    <source>
        <dbReference type="SAM" id="SignalP"/>
    </source>
</evidence>
<proteinExistence type="evidence at transcript level"/>
<keyword evidence="4" id="KW-0788">Thiol protease</keyword>
<feature type="domain" description="Cathepsin propeptide inhibitor" evidence="9">
    <location>
        <begin position="34"/>
        <end position="94"/>
    </location>
</feature>
<feature type="chain" id="PRO_5018584535" evidence="7">
    <location>
        <begin position="31"/>
        <end position="343"/>
    </location>
</feature>
<evidence type="ECO:0000256" key="6">
    <source>
        <dbReference type="ARBA" id="ARBA00023157"/>
    </source>
</evidence>
<dbReference type="SUPFAM" id="SSF54001">
    <property type="entry name" value="Cysteine proteinases"/>
    <property type="match status" value="1"/>
</dbReference>
<dbReference type="Pfam" id="PF08246">
    <property type="entry name" value="Inhibitor_I29"/>
    <property type="match status" value="1"/>
</dbReference>
<dbReference type="InterPro" id="IPR038765">
    <property type="entry name" value="Papain-like_cys_pep_sf"/>
</dbReference>
<dbReference type="SMART" id="SM00848">
    <property type="entry name" value="Inhibitor_I29"/>
    <property type="match status" value="1"/>
</dbReference>
<dbReference type="PROSITE" id="PS00139">
    <property type="entry name" value="THIOL_PROTEASE_CYS"/>
    <property type="match status" value="1"/>
</dbReference>
<evidence type="ECO:0000256" key="4">
    <source>
        <dbReference type="ARBA" id="ARBA00022807"/>
    </source>
</evidence>
<keyword evidence="3" id="KW-0378">Hydrolase</keyword>
<organism evidence="10">
    <name type="scientific">Tityus serrulatus</name>
    <name type="common">Brazilian yellow scorpion</name>
    <dbReference type="NCBI Taxonomy" id="6887"/>
    <lineage>
        <taxon>Eukaryota</taxon>
        <taxon>Metazoa</taxon>
        <taxon>Ecdysozoa</taxon>
        <taxon>Arthropoda</taxon>
        <taxon>Chelicerata</taxon>
        <taxon>Arachnida</taxon>
        <taxon>Scorpiones</taxon>
        <taxon>Buthida</taxon>
        <taxon>Buthoidea</taxon>
        <taxon>Buthidae</taxon>
        <taxon>Tityus</taxon>
    </lineage>
</organism>
<feature type="domain" description="Peptidase C1A papain C-terminal" evidence="8">
    <location>
        <begin position="129"/>
        <end position="341"/>
    </location>
</feature>
<evidence type="ECO:0000256" key="2">
    <source>
        <dbReference type="ARBA" id="ARBA00022670"/>
    </source>
</evidence>
<dbReference type="CDD" id="cd02248">
    <property type="entry name" value="Peptidase_C1A"/>
    <property type="match status" value="1"/>
</dbReference>
<dbReference type="PANTHER" id="PTHR12411">
    <property type="entry name" value="CYSTEINE PROTEASE FAMILY C1-RELATED"/>
    <property type="match status" value="1"/>
</dbReference>
<evidence type="ECO:0000259" key="8">
    <source>
        <dbReference type="SMART" id="SM00645"/>
    </source>
</evidence>
<reference evidence="10" key="2">
    <citation type="journal article" date="2015" name="PLoS ONE">
        <title>Biochemical, transcriptomic and proteomic analyses of digestion in the scorpion Tityus serrulatus: insights into function and evolution of digestion in an ancient arthropod.</title>
        <authorList>
            <person name="Fuzita F.J."/>
            <person name="Pinkse M.W.H."/>
            <person name="Patane J.S.L."/>
            <person name="Juliano M.A."/>
            <person name="Verhaert P.D.E.M."/>
            <person name="Lopes A.R."/>
        </authorList>
    </citation>
    <scope>NUCLEOTIDE SEQUENCE</scope>
    <source>
        <tissue evidence="10">Midgut glands</tissue>
    </source>
</reference>
<dbReference type="SMART" id="SM00645">
    <property type="entry name" value="Pept_C1"/>
    <property type="match status" value="1"/>
</dbReference>
<dbReference type="InterPro" id="IPR013201">
    <property type="entry name" value="Prot_inhib_I29"/>
</dbReference>
<accession>U6JMC8</accession>
<protein>
    <submittedName>
        <fullName evidence="10">Cathepsin O-like cysteine peptidase protein</fullName>
    </submittedName>
</protein>
<keyword evidence="7" id="KW-0732">Signal</keyword>
<keyword evidence="5" id="KW-0865">Zymogen</keyword>
<dbReference type="GO" id="GO:0008234">
    <property type="term" value="F:cysteine-type peptidase activity"/>
    <property type="evidence" value="ECO:0007669"/>
    <property type="project" value="UniProtKB-KW"/>
</dbReference>
<evidence type="ECO:0000256" key="3">
    <source>
        <dbReference type="ARBA" id="ARBA00022801"/>
    </source>
</evidence>
<dbReference type="InterPro" id="IPR039417">
    <property type="entry name" value="Peptidase_C1A_papain-like"/>
</dbReference>
<name>U6JMC8_TITSE</name>
<dbReference type="InterPro" id="IPR000169">
    <property type="entry name" value="Pept_cys_AS"/>
</dbReference>
<dbReference type="InterPro" id="IPR000668">
    <property type="entry name" value="Peptidase_C1A_C"/>
</dbReference>
<reference evidence="10" key="1">
    <citation type="submission" date="2013-10" db="EMBL/GenBank/DDBJ databases">
        <authorList>
            <person name="Fuzita F."/>
        </authorList>
    </citation>
    <scope>NUCLEOTIDE SEQUENCE</scope>
    <source>
        <tissue evidence="10">Midgut glands</tissue>
    </source>
</reference>
<dbReference type="Pfam" id="PF00112">
    <property type="entry name" value="Peptidase_C1"/>
    <property type="match status" value="1"/>
</dbReference>
<dbReference type="EMBL" id="HG710160">
    <property type="protein sequence ID" value="CDJ26736.1"/>
    <property type="molecule type" value="mRNA"/>
</dbReference>
<dbReference type="GO" id="GO:0006508">
    <property type="term" value="P:proteolysis"/>
    <property type="evidence" value="ECO:0007669"/>
    <property type="project" value="UniProtKB-KW"/>
</dbReference>
<evidence type="ECO:0000256" key="1">
    <source>
        <dbReference type="ARBA" id="ARBA00008455"/>
    </source>
</evidence>
<feature type="signal peptide" evidence="7">
    <location>
        <begin position="1"/>
        <end position="30"/>
    </location>
</feature>
<keyword evidence="2" id="KW-0645">Protease</keyword>
<sequence>MWLSHVYIAFAVKICLFLFSLSVSNNEGDANELFDLYIKKFHKLYIPGTLEYDVRLSIFKESLRRIYSLNKNRSHPDDAWWGLNEYSDLTPEEFKQLMNKREIVRKNRNHKHVLRRSTEAINFKNITKLPKRVDWRQRGIVTPVKNQKECGACWAFSTVETLESMNALKTGKLVELSVQQVIDCATETNHGCDGGNTCNALHWMIENRVKILTDKEYPLTDKAEYCKAIKPKEGVELKFNYTCEDLKESEGEMLKLLAFHGPLVASVDSSTWQDYLGGIIQYHCEDNSNHAVQIVGYDLTGDIPYYIVRNSWGIEFGIDGYLKIAIGKNLCGIALEVSALDVV</sequence>
<evidence type="ECO:0000256" key="5">
    <source>
        <dbReference type="ARBA" id="ARBA00023145"/>
    </source>
</evidence>
<dbReference type="InterPro" id="IPR013128">
    <property type="entry name" value="Peptidase_C1A"/>
</dbReference>
<dbReference type="AlphaFoldDB" id="U6JMC8"/>
<dbReference type="PRINTS" id="PR00705">
    <property type="entry name" value="PAPAIN"/>
</dbReference>
<comment type="similarity">
    <text evidence="1">Belongs to the peptidase C1 family.</text>
</comment>